<evidence type="ECO:0000313" key="2">
    <source>
        <dbReference type="Proteomes" id="UP001519287"/>
    </source>
</evidence>
<dbReference type="Proteomes" id="UP001519287">
    <property type="component" value="Unassembled WGS sequence"/>
</dbReference>
<name>A0ABS4IUT2_9BACL</name>
<accession>A0ABS4IUT2</accession>
<dbReference type="RefSeq" id="WP_209971106.1">
    <property type="nucleotide sequence ID" value="NZ_JAGGLB010000004.1"/>
</dbReference>
<evidence type="ECO:0000313" key="1">
    <source>
        <dbReference type="EMBL" id="MBP1990329.1"/>
    </source>
</evidence>
<keyword evidence="2" id="KW-1185">Reference proteome</keyword>
<organism evidence="1 2">
    <name type="scientific">Paenibacillus eucommiae</name>
    <dbReference type="NCBI Taxonomy" id="1355755"/>
    <lineage>
        <taxon>Bacteria</taxon>
        <taxon>Bacillati</taxon>
        <taxon>Bacillota</taxon>
        <taxon>Bacilli</taxon>
        <taxon>Bacillales</taxon>
        <taxon>Paenibacillaceae</taxon>
        <taxon>Paenibacillus</taxon>
    </lineage>
</organism>
<dbReference type="EMBL" id="JAGGLB010000004">
    <property type="protein sequence ID" value="MBP1990329.1"/>
    <property type="molecule type" value="Genomic_DNA"/>
</dbReference>
<reference evidence="1 2" key="1">
    <citation type="submission" date="2021-03" db="EMBL/GenBank/DDBJ databases">
        <title>Genomic Encyclopedia of Type Strains, Phase IV (KMG-IV): sequencing the most valuable type-strain genomes for metagenomic binning, comparative biology and taxonomic classification.</title>
        <authorList>
            <person name="Goeker M."/>
        </authorList>
    </citation>
    <scope>NUCLEOTIDE SEQUENCE [LARGE SCALE GENOMIC DNA]</scope>
    <source>
        <strain evidence="1 2">DSM 26048</strain>
    </source>
</reference>
<comment type="caution">
    <text evidence="1">The sequence shown here is derived from an EMBL/GenBank/DDBJ whole genome shotgun (WGS) entry which is preliminary data.</text>
</comment>
<proteinExistence type="predicted"/>
<protein>
    <submittedName>
        <fullName evidence="1">Uncharacterized protein</fullName>
    </submittedName>
</protein>
<sequence length="54" mass="5716">MKNIVKVADPAQLLAMARNGGRSSSPASLRAGKSPPIKRKTFAGCPFELCVRTS</sequence>
<gene>
    <name evidence="1" type="ORF">J2Z66_001927</name>
</gene>